<evidence type="ECO:0000256" key="1">
    <source>
        <dbReference type="SAM" id="MobiDB-lite"/>
    </source>
</evidence>
<name>A0AAN7LYC1_TRANT</name>
<reference evidence="2 3" key="1">
    <citation type="journal article" date="2023" name="Hortic Res">
        <title>Pangenome of water caltrop reveals structural variations and asymmetric subgenome divergence after allopolyploidization.</title>
        <authorList>
            <person name="Zhang X."/>
            <person name="Chen Y."/>
            <person name="Wang L."/>
            <person name="Yuan Y."/>
            <person name="Fang M."/>
            <person name="Shi L."/>
            <person name="Lu R."/>
            <person name="Comes H.P."/>
            <person name="Ma Y."/>
            <person name="Chen Y."/>
            <person name="Huang G."/>
            <person name="Zhou Y."/>
            <person name="Zheng Z."/>
            <person name="Qiu Y."/>
        </authorList>
    </citation>
    <scope>NUCLEOTIDE SEQUENCE [LARGE SCALE GENOMIC DNA]</scope>
    <source>
        <strain evidence="2">F231</strain>
    </source>
</reference>
<gene>
    <name evidence="2" type="ORF">SAY86_012673</name>
</gene>
<keyword evidence="3" id="KW-1185">Reference proteome</keyword>
<protein>
    <submittedName>
        <fullName evidence="2">Uncharacterized protein</fullName>
    </submittedName>
</protein>
<feature type="region of interest" description="Disordered" evidence="1">
    <location>
        <begin position="87"/>
        <end position="119"/>
    </location>
</feature>
<accession>A0AAN7LYC1</accession>
<dbReference type="AlphaFoldDB" id="A0AAN7LYC1"/>
<evidence type="ECO:0000313" key="2">
    <source>
        <dbReference type="EMBL" id="KAK4794679.1"/>
    </source>
</evidence>
<proteinExistence type="predicted"/>
<comment type="caution">
    <text evidence="2">The sequence shown here is derived from an EMBL/GenBank/DDBJ whole genome shotgun (WGS) entry which is preliminary data.</text>
</comment>
<evidence type="ECO:0000313" key="3">
    <source>
        <dbReference type="Proteomes" id="UP001346149"/>
    </source>
</evidence>
<feature type="compositionally biased region" description="Acidic residues" evidence="1">
    <location>
        <begin position="101"/>
        <end position="116"/>
    </location>
</feature>
<organism evidence="2 3">
    <name type="scientific">Trapa natans</name>
    <name type="common">Water chestnut</name>
    <dbReference type="NCBI Taxonomy" id="22666"/>
    <lineage>
        <taxon>Eukaryota</taxon>
        <taxon>Viridiplantae</taxon>
        <taxon>Streptophyta</taxon>
        <taxon>Embryophyta</taxon>
        <taxon>Tracheophyta</taxon>
        <taxon>Spermatophyta</taxon>
        <taxon>Magnoliopsida</taxon>
        <taxon>eudicotyledons</taxon>
        <taxon>Gunneridae</taxon>
        <taxon>Pentapetalae</taxon>
        <taxon>rosids</taxon>
        <taxon>malvids</taxon>
        <taxon>Myrtales</taxon>
        <taxon>Lythraceae</taxon>
        <taxon>Trapa</taxon>
    </lineage>
</organism>
<dbReference type="Proteomes" id="UP001346149">
    <property type="component" value="Unassembled WGS sequence"/>
</dbReference>
<dbReference type="EMBL" id="JAXQNO010000007">
    <property type="protein sequence ID" value="KAK4794679.1"/>
    <property type="molecule type" value="Genomic_DNA"/>
</dbReference>
<sequence length="130" mass="14121">MGQSEQATFSPLILQGVDMKTMIFILCLERAIHLASLSRTESMMKIIAPDLKKKFSGCGIQGSVNDTEGDSEIEGDDCDSNNVQEVLNSVSETEGRHGADGEDGELQDPMEDDEATQADSLGVKIHIKYL</sequence>